<dbReference type="Gene3D" id="1.10.3470.10">
    <property type="entry name" value="ABC transporter involved in vitamin B12 uptake, BtuC"/>
    <property type="match status" value="1"/>
</dbReference>
<dbReference type="GO" id="GO:0033214">
    <property type="term" value="P:siderophore-iron import into cell"/>
    <property type="evidence" value="ECO:0007669"/>
    <property type="project" value="TreeGrafter"/>
</dbReference>
<sequence length="367" mass="38796">MSKRSKTSHNSSTQRPSLMSKQPNRPWILVLAAVLVLILGITMTISIYVGSVDLVASDVGKIIINRLSQAEIFPVTWQASAETIVWDLRLPKTLVAALTGMGLSLAGALMQTLTHNPMADPYLLGISSGASTGAVLSILVGTVPVIGYLPLEVGAFLGALLATGLVFLISGKQGKLSTIHLILTGVALSALFSALTSIIIFLTPDVRAISSALFWMSGSFSGISWKDVAPVAIAVLLSSLILFLIHQPLDLLLLGDDRARMNGINVFALKSLIFVITSLLTAILVAKSGVIGFVGLVIPHITRLLVGPTHRRLLLVAPLAGAILMVVADTVSRVVFSPEELPVGIVTALVGAPFFIFLMQRSKDKLA</sequence>
<feature type="transmembrane region" description="Helical" evidence="9">
    <location>
        <begin position="223"/>
        <end position="245"/>
    </location>
</feature>
<feature type="transmembrane region" description="Helical" evidence="9">
    <location>
        <begin position="122"/>
        <end position="140"/>
    </location>
</feature>
<dbReference type="AlphaFoldDB" id="A0A329NVC7"/>
<evidence type="ECO:0000256" key="8">
    <source>
        <dbReference type="SAM" id="MobiDB-lite"/>
    </source>
</evidence>
<feature type="transmembrane region" description="Helical" evidence="9">
    <location>
        <begin position="93"/>
        <end position="110"/>
    </location>
</feature>
<organism evidence="10 11">
    <name type="scientific">Aerococcus urinae</name>
    <dbReference type="NCBI Taxonomy" id="1376"/>
    <lineage>
        <taxon>Bacteria</taxon>
        <taxon>Bacillati</taxon>
        <taxon>Bacillota</taxon>
        <taxon>Bacilli</taxon>
        <taxon>Lactobacillales</taxon>
        <taxon>Aerococcaceae</taxon>
        <taxon>Aerococcus</taxon>
    </lineage>
</organism>
<evidence type="ECO:0000256" key="6">
    <source>
        <dbReference type="ARBA" id="ARBA00022989"/>
    </source>
</evidence>
<evidence type="ECO:0000256" key="7">
    <source>
        <dbReference type="ARBA" id="ARBA00023136"/>
    </source>
</evidence>
<feature type="transmembrane region" description="Helical" evidence="9">
    <location>
        <begin position="266"/>
        <end position="284"/>
    </location>
</feature>
<evidence type="ECO:0000256" key="9">
    <source>
        <dbReference type="SAM" id="Phobius"/>
    </source>
</evidence>
<dbReference type="SUPFAM" id="SSF81345">
    <property type="entry name" value="ABC transporter involved in vitamin B12 uptake, BtuC"/>
    <property type="match status" value="1"/>
</dbReference>
<dbReference type="InterPro" id="IPR000522">
    <property type="entry name" value="ABC_transptr_permease_BtuC"/>
</dbReference>
<feature type="transmembrane region" description="Helical" evidence="9">
    <location>
        <begin position="27"/>
        <end position="49"/>
    </location>
</feature>
<keyword evidence="6 9" id="KW-1133">Transmembrane helix</keyword>
<evidence type="ECO:0000256" key="4">
    <source>
        <dbReference type="ARBA" id="ARBA00022475"/>
    </source>
</evidence>
<feature type="region of interest" description="Disordered" evidence="8">
    <location>
        <begin position="1"/>
        <end position="20"/>
    </location>
</feature>
<keyword evidence="7 9" id="KW-0472">Membrane</keyword>
<accession>A0A329NVC7</accession>
<keyword evidence="3" id="KW-0813">Transport</keyword>
<keyword evidence="4" id="KW-1003">Cell membrane</keyword>
<proteinExistence type="inferred from homology"/>
<comment type="subcellular location">
    <subcellularLocation>
        <location evidence="1">Cell membrane</location>
        <topology evidence="1">Multi-pass membrane protein</topology>
    </subcellularLocation>
</comment>
<dbReference type="EMBL" id="QMHM01000014">
    <property type="protein sequence ID" value="RAV78360.1"/>
    <property type="molecule type" value="Genomic_DNA"/>
</dbReference>
<reference evidence="10 11" key="1">
    <citation type="submission" date="2018-04" db="EMBL/GenBank/DDBJ databases">
        <title>Aerococcus urinae genomes.</title>
        <authorList>
            <person name="Hilt E."/>
            <person name="Gilbert N.M."/>
            <person name="Thomas-White K."/>
            <person name="Putonti C."/>
            <person name="Lewis A.L."/>
            <person name="Visck K.L."/>
            <person name="Wolfe A.J."/>
        </authorList>
    </citation>
    <scope>NUCLEOTIDE SEQUENCE [LARGE SCALE GENOMIC DNA]</scope>
    <source>
        <strain evidence="10 11">UMB7480</strain>
    </source>
</reference>
<feature type="transmembrane region" description="Helical" evidence="9">
    <location>
        <begin position="181"/>
        <end position="203"/>
    </location>
</feature>
<name>A0A329NVC7_9LACT</name>
<dbReference type="GO" id="GO:0005886">
    <property type="term" value="C:plasma membrane"/>
    <property type="evidence" value="ECO:0007669"/>
    <property type="project" value="UniProtKB-SubCell"/>
</dbReference>
<dbReference type="Proteomes" id="UP000251923">
    <property type="component" value="Unassembled WGS sequence"/>
</dbReference>
<dbReference type="InterPro" id="IPR037294">
    <property type="entry name" value="ABC_BtuC-like"/>
</dbReference>
<keyword evidence="5 9" id="KW-0812">Transmembrane</keyword>
<dbReference type="CDD" id="cd06550">
    <property type="entry name" value="TM_ABC_iron-siderophores_like"/>
    <property type="match status" value="1"/>
</dbReference>
<comment type="caution">
    <text evidence="10">The sequence shown here is derived from an EMBL/GenBank/DDBJ whole genome shotgun (WGS) entry which is preliminary data.</text>
</comment>
<evidence type="ECO:0000256" key="5">
    <source>
        <dbReference type="ARBA" id="ARBA00022692"/>
    </source>
</evidence>
<dbReference type="Pfam" id="PF01032">
    <property type="entry name" value="FecCD"/>
    <property type="match status" value="1"/>
</dbReference>
<evidence type="ECO:0000313" key="10">
    <source>
        <dbReference type="EMBL" id="RAV78360.1"/>
    </source>
</evidence>
<dbReference type="GO" id="GO:0022857">
    <property type="term" value="F:transmembrane transporter activity"/>
    <property type="evidence" value="ECO:0007669"/>
    <property type="project" value="InterPro"/>
</dbReference>
<dbReference type="PANTHER" id="PTHR30472">
    <property type="entry name" value="FERRIC ENTEROBACTIN TRANSPORT SYSTEM PERMEASE PROTEIN"/>
    <property type="match status" value="1"/>
</dbReference>
<feature type="transmembrane region" description="Helical" evidence="9">
    <location>
        <begin position="341"/>
        <end position="359"/>
    </location>
</feature>
<evidence type="ECO:0000313" key="11">
    <source>
        <dbReference type="Proteomes" id="UP000251923"/>
    </source>
</evidence>
<evidence type="ECO:0000256" key="1">
    <source>
        <dbReference type="ARBA" id="ARBA00004651"/>
    </source>
</evidence>
<feature type="transmembrane region" description="Helical" evidence="9">
    <location>
        <begin position="146"/>
        <end position="169"/>
    </location>
</feature>
<dbReference type="FunFam" id="1.10.3470.10:FF:000001">
    <property type="entry name" value="Vitamin B12 ABC transporter permease BtuC"/>
    <property type="match status" value="1"/>
</dbReference>
<gene>
    <name evidence="10" type="ORF">DBT54_07305</name>
</gene>
<evidence type="ECO:0000256" key="3">
    <source>
        <dbReference type="ARBA" id="ARBA00022448"/>
    </source>
</evidence>
<comment type="similarity">
    <text evidence="2">Belongs to the binding-protein-dependent transport system permease family. FecCD subfamily.</text>
</comment>
<protein>
    <submittedName>
        <fullName evidence="10">Iron ABC transporter permease</fullName>
    </submittedName>
</protein>
<dbReference type="PANTHER" id="PTHR30472:SF18">
    <property type="entry name" value="IRON(III) DICITRATE ABC TRANSPORTER,PERMEASE PROTEIN"/>
    <property type="match status" value="1"/>
</dbReference>
<feature type="compositionally biased region" description="Polar residues" evidence="8">
    <location>
        <begin position="8"/>
        <end position="20"/>
    </location>
</feature>
<feature type="transmembrane region" description="Helical" evidence="9">
    <location>
        <begin position="313"/>
        <end position="335"/>
    </location>
</feature>
<evidence type="ECO:0000256" key="2">
    <source>
        <dbReference type="ARBA" id="ARBA00007935"/>
    </source>
</evidence>
<feature type="transmembrane region" description="Helical" evidence="9">
    <location>
        <begin position="290"/>
        <end position="306"/>
    </location>
</feature>